<proteinExistence type="predicted"/>
<gene>
    <name evidence="2" type="ORF">DES52_10928</name>
</gene>
<dbReference type="InterPro" id="IPR029016">
    <property type="entry name" value="GAF-like_dom_sf"/>
</dbReference>
<dbReference type="GO" id="GO:0005886">
    <property type="term" value="C:plasma membrane"/>
    <property type="evidence" value="ECO:0007669"/>
    <property type="project" value="TreeGrafter"/>
</dbReference>
<dbReference type="RefSeq" id="WP_110887071.1">
    <property type="nucleotide sequence ID" value="NZ_QJSX01000009.1"/>
</dbReference>
<evidence type="ECO:0000313" key="2">
    <source>
        <dbReference type="EMBL" id="PYE53256.1"/>
    </source>
</evidence>
<dbReference type="PANTHER" id="PTHR45138">
    <property type="entry name" value="REGULATORY COMPONENTS OF SENSORY TRANSDUCTION SYSTEM"/>
    <property type="match status" value="1"/>
</dbReference>
<dbReference type="SUPFAM" id="SSF55073">
    <property type="entry name" value="Nucleotide cyclase"/>
    <property type="match status" value="1"/>
</dbReference>
<dbReference type="SMART" id="SM00267">
    <property type="entry name" value="GGDEF"/>
    <property type="match status" value="1"/>
</dbReference>
<dbReference type="Proteomes" id="UP000248326">
    <property type="component" value="Unassembled WGS sequence"/>
</dbReference>
<dbReference type="GO" id="GO:0052621">
    <property type="term" value="F:diguanylate cyclase activity"/>
    <property type="evidence" value="ECO:0007669"/>
    <property type="project" value="TreeGrafter"/>
</dbReference>
<sequence>MPDEPAASLPRLHDGLLERYRAFVAALGVLFSCRSAQDIVRVAHEQLLAIFDAPILVIAWTREQGGWFCQMREGDELYESEIPARNDGLFERVLAGTFEATGDVLEYARTHDLFLRELRDDDDDDWSRSWMGVPLVIDGRTRGVLSLQSYEPNAFHAEDLELLRVMAAHLGVAFENAELRTKLEAQAHTDALTDLPNRRAFDEALETSWHATAEWTLVVLDVQEFKAINDTFGHDVGDAVLRELARLLASVPTSPEGAFRLGGDEFALLLRGDGKAAAHRLNAWFEAVERFSWPHGHHVGVNAGACERREASNAETWLRLADRRMYEAKARRAPW</sequence>
<dbReference type="InterPro" id="IPR029787">
    <property type="entry name" value="Nucleotide_cyclase"/>
</dbReference>
<dbReference type="Pfam" id="PF01590">
    <property type="entry name" value="GAF"/>
    <property type="match status" value="1"/>
</dbReference>
<name>A0A318S492_9DEIO</name>
<dbReference type="Gene3D" id="3.30.450.40">
    <property type="match status" value="1"/>
</dbReference>
<dbReference type="InterPro" id="IPR000160">
    <property type="entry name" value="GGDEF_dom"/>
</dbReference>
<dbReference type="CDD" id="cd01949">
    <property type="entry name" value="GGDEF"/>
    <property type="match status" value="1"/>
</dbReference>
<evidence type="ECO:0000259" key="1">
    <source>
        <dbReference type="PROSITE" id="PS50887"/>
    </source>
</evidence>
<organism evidence="2 3">
    <name type="scientific">Deinococcus yavapaiensis KR-236</name>
    <dbReference type="NCBI Taxonomy" id="694435"/>
    <lineage>
        <taxon>Bacteria</taxon>
        <taxon>Thermotogati</taxon>
        <taxon>Deinococcota</taxon>
        <taxon>Deinococci</taxon>
        <taxon>Deinococcales</taxon>
        <taxon>Deinococcaceae</taxon>
        <taxon>Deinococcus</taxon>
    </lineage>
</organism>
<dbReference type="NCBIfam" id="TIGR00254">
    <property type="entry name" value="GGDEF"/>
    <property type="match status" value="1"/>
</dbReference>
<dbReference type="GO" id="GO:1902201">
    <property type="term" value="P:negative regulation of bacterial-type flagellum-dependent cell motility"/>
    <property type="evidence" value="ECO:0007669"/>
    <property type="project" value="TreeGrafter"/>
</dbReference>
<dbReference type="PROSITE" id="PS50887">
    <property type="entry name" value="GGDEF"/>
    <property type="match status" value="1"/>
</dbReference>
<reference evidence="2 3" key="1">
    <citation type="submission" date="2018-06" db="EMBL/GenBank/DDBJ databases">
        <title>Genomic Encyclopedia of Type Strains, Phase IV (KMG-IV): sequencing the most valuable type-strain genomes for metagenomic binning, comparative biology and taxonomic classification.</title>
        <authorList>
            <person name="Goeker M."/>
        </authorList>
    </citation>
    <scope>NUCLEOTIDE SEQUENCE [LARGE SCALE GENOMIC DNA]</scope>
    <source>
        <strain evidence="2 3">DSM 18048</strain>
    </source>
</reference>
<comment type="caution">
    <text evidence="2">The sequence shown here is derived from an EMBL/GenBank/DDBJ whole genome shotgun (WGS) entry which is preliminary data.</text>
</comment>
<dbReference type="InterPro" id="IPR050469">
    <property type="entry name" value="Diguanylate_Cyclase"/>
</dbReference>
<dbReference type="EMBL" id="QJSX01000009">
    <property type="protein sequence ID" value="PYE53256.1"/>
    <property type="molecule type" value="Genomic_DNA"/>
</dbReference>
<dbReference type="GO" id="GO:0043709">
    <property type="term" value="P:cell adhesion involved in single-species biofilm formation"/>
    <property type="evidence" value="ECO:0007669"/>
    <property type="project" value="TreeGrafter"/>
</dbReference>
<dbReference type="InterPro" id="IPR003018">
    <property type="entry name" value="GAF"/>
</dbReference>
<dbReference type="Gene3D" id="3.30.70.270">
    <property type="match status" value="1"/>
</dbReference>
<dbReference type="SUPFAM" id="SSF55781">
    <property type="entry name" value="GAF domain-like"/>
    <property type="match status" value="1"/>
</dbReference>
<dbReference type="Pfam" id="PF00990">
    <property type="entry name" value="GGDEF"/>
    <property type="match status" value="1"/>
</dbReference>
<feature type="domain" description="GGDEF" evidence="1">
    <location>
        <begin position="213"/>
        <end position="335"/>
    </location>
</feature>
<evidence type="ECO:0000313" key="3">
    <source>
        <dbReference type="Proteomes" id="UP000248326"/>
    </source>
</evidence>
<accession>A0A318S492</accession>
<keyword evidence="3" id="KW-1185">Reference proteome</keyword>
<dbReference type="InterPro" id="IPR043128">
    <property type="entry name" value="Rev_trsase/Diguanyl_cyclase"/>
</dbReference>
<protein>
    <submittedName>
        <fullName evidence="2">Diguanylate cyclase (GGDEF)-like protein</fullName>
    </submittedName>
</protein>
<dbReference type="PANTHER" id="PTHR45138:SF9">
    <property type="entry name" value="DIGUANYLATE CYCLASE DGCM-RELATED"/>
    <property type="match status" value="1"/>
</dbReference>
<dbReference type="OrthoDB" id="9805474at2"/>
<dbReference type="AlphaFoldDB" id="A0A318S492"/>
<dbReference type="SMART" id="SM00065">
    <property type="entry name" value="GAF"/>
    <property type="match status" value="1"/>
</dbReference>